<dbReference type="AlphaFoldDB" id="A0A6A5BF88"/>
<dbReference type="RefSeq" id="XP_044556455.1">
    <property type="nucleotide sequence ID" value="XM_044713977.1"/>
</dbReference>
<evidence type="ECO:0000313" key="1">
    <source>
        <dbReference type="EMBL" id="KAF0971739.1"/>
    </source>
</evidence>
<dbReference type="EMBL" id="VFQX01000074">
    <property type="protein sequence ID" value="KAF0971739.1"/>
    <property type="molecule type" value="Genomic_DNA"/>
</dbReference>
<gene>
    <name evidence="1" type="ORF">FDP41_009962</name>
</gene>
<dbReference type="GeneID" id="68117177"/>
<dbReference type="VEuPathDB" id="AmoebaDB:FDP41_009962"/>
<dbReference type="Proteomes" id="UP000444721">
    <property type="component" value="Unassembled WGS sequence"/>
</dbReference>
<dbReference type="VEuPathDB" id="AmoebaDB:NfTy_081450"/>
<organism evidence="1 2">
    <name type="scientific">Naegleria fowleri</name>
    <name type="common">Brain eating amoeba</name>
    <dbReference type="NCBI Taxonomy" id="5763"/>
    <lineage>
        <taxon>Eukaryota</taxon>
        <taxon>Discoba</taxon>
        <taxon>Heterolobosea</taxon>
        <taxon>Tetramitia</taxon>
        <taxon>Eutetramitia</taxon>
        <taxon>Vahlkampfiidae</taxon>
        <taxon>Naegleria</taxon>
    </lineage>
</organism>
<accession>A0A6A5BF88</accession>
<sequence length="249" mass="28432">MQPHADHPFYPLVPYPIAKYIGKDRIGEEGRRTYLYGIRSGLKNGNMEYWISNATSESNDQKTIFTLDRFMFTSTVHASLNAKWEFSNIQPLSETKDTWFEVWKTHSCPPPPTAITSPSTVSIKGFVKNESSRTFTGLSNLQVKLKYPVHDYKDVDENDPWVEMTVPTNAIGLFTFDNIPRGKKVFLEINNPNHGGSALKKTLQVHSDILPNTFADFHLVPTKSYLSKKKTNTFNVWLMSSQVQIGYYL</sequence>
<evidence type="ECO:0000313" key="2">
    <source>
        <dbReference type="Proteomes" id="UP000444721"/>
    </source>
</evidence>
<dbReference type="VEuPathDB" id="AmoebaDB:NF0042720"/>
<name>A0A6A5BF88_NAEFO</name>
<proteinExistence type="predicted"/>
<comment type="caution">
    <text evidence="1">The sequence shown here is derived from an EMBL/GenBank/DDBJ whole genome shotgun (WGS) entry which is preliminary data.</text>
</comment>
<keyword evidence="2" id="KW-1185">Reference proteome</keyword>
<protein>
    <submittedName>
        <fullName evidence="1">Uncharacterized protein</fullName>
    </submittedName>
</protein>
<reference evidence="1 2" key="1">
    <citation type="journal article" date="2019" name="Sci. Rep.">
        <title>Nanopore sequencing improves the draft genome of the human pathogenic amoeba Naegleria fowleri.</title>
        <authorList>
            <person name="Liechti N."/>
            <person name="Schurch N."/>
            <person name="Bruggmann R."/>
            <person name="Wittwer M."/>
        </authorList>
    </citation>
    <scope>NUCLEOTIDE SEQUENCE [LARGE SCALE GENOMIC DNA]</scope>
    <source>
        <strain evidence="1 2">ATCC 30894</strain>
    </source>
</reference>